<sequence length="73" mass="8554">MLLKVSSAATIYFIWREQNSRLHGRPGHDEADIIHEIQAVICDRLRGAKKLRRTRKEWEFATLWGLNCAIFDT</sequence>
<name>A0AAV3PPD6_LITER</name>
<reference evidence="1 2" key="1">
    <citation type="submission" date="2024-01" db="EMBL/GenBank/DDBJ databases">
        <title>The complete chloroplast genome sequence of Lithospermum erythrorhizon: insights into the phylogenetic relationship among Boraginaceae species and the maternal lineages of purple gromwells.</title>
        <authorList>
            <person name="Okada T."/>
            <person name="Watanabe K."/>
        </authorList>
    </citation>
    <scope>NUCLEOTIDE SEQUENCE [LARGE SCALE GENOMIC DNA]</scope>
</reference>
<accession>A0AAV3PPD6</accession>
<dbReference type="AlphaFoldDB" id="A0AAV3PPD6"/>
<protein>
    <submittedName>
        <fullName evidence="1">Uncharacterized protein</fullName>
    </submittedName>
</protein>
<organism evidence="1 2">
    <name type="scientific">Lithospermum erythrorhizon</name>
    <name type="common">Purple gromwell</name>
    <name type="synonym">Lithospermum officinale var. erythrorhizon</name>
    <dbReference type="NCBI Taxonomy" id="34254"/>
    <lineage>
        <taxon>Eukaryota</taxon>
        <taxon>Viridiplantae</taxon>
        <taxon>Streptophyta</taxon>
        <taxon>Embryophyta</taxon>
        <taxon>Tracheophyta</taxon>
        <taxon>Spermatophyta</taxon>
        <taxon>Magnoliopsida</taxon>
        <taxon>eudicotyledons</taxon>
        <taxon>Gunneridae</taxon>
        <taxon>Pentapetalae</taxon>
        <taxon>asterids</taxon>
        <taxon>lamiids</taxon>
        <taxon>Boraginales</taxon>
        <taxon>Boraginaceae</taxon>
        <taxon>Boraginoideae</taxon>
        <taxon>Lithospermeae</taxon>
        <taxon>Lithospermum</taxon>
    </lineage>
</organism>
<dbReference type="Proteomes" id="UP001454036">
    <property type="component" value="Unassembled WGS sequence"/>
</dbReference>
<gene>
    <name evidence="1" type="ORF">LIER_11786</name>
</gene>
<keyword evidence="2" id="KW-1185">Reference proteome</keyword>
<dbReference type="EMBL" id="BAABME010002210">
    <property type="protein sequence ID" value="GAA0153584.1"/>
    <property type="molecule type" value="Genomic_DNA"/>
</dbReference>
<proteinExistence type="predicted"/>
<comment type="caution">
    <text evidence="1">The sequence shown here is derived from an EMBL/GenBank/DDBJ whole genome shotgun (WGS) entry which is preliminary data.</text>
</comment>
<evidence type="ECO:0000313" key="2">
    <source>
        <dbReference type="Proteomes" id="UP001454036"/>
    </source>
</evidence>
<evidence type="ECO:0000313" key="1">
    <source>
        <dbReference type="EMBL" id="GAA0153584.1"/>
    </source>
</evidence>